<evidence type="ECO:0000256" key="4">
    <source>
        <dbReference type="ARBA" id="ARBA00023163"/>
    </source>
</evidence>
<evidence type="ECO:0000256" key="2">
    <source>
        <dbReference type="ARBA" id="ARBA00023015"/>
    </source>
</evidence>
<dbReference type="PANTHER" id="PTHR31282">
    <property type="entry name" value="WRKY TRANSCRIPTION FACTOR 21-RELATED"/>
    <property type="match status" value="1"/>
</dbReference>
<name>A0A6A2Z4T0_HIBSY</name>
<sequence length="299" mass="33747">MGGDVSAWSQRLSGKKKKIIEELVQGQESANHLQILFQETGRHLSSSKKEALIDKILRSFDQTLAALSSVDSAEVSTASNQDSADTRKKPAASKEKRGCYRRKRAAQAWTIVSDTMEDGHAWRKYGQKEILNSKHPRSYFRCTRKYDKGCQATKQVQRMEDGSQMYRTTYIGTHTCMSYSSKTPPLIVTNSECWETGTVDDGDSEILIKHQHHEHSDPTPTSLVVKKETKEETSTTPSDVTDLDCIMWKDIVGDGELEYCSEPAEMVSNMYPSCTEISPNFEMDFGIKPLEFEFDECAL</sequence>
<dbReference type="InterPro" id="IPR003657">
    <property type="entry name" value="WRKY_dom"/>
</dbReference>
<keyword evidence="2" id="KW-0805">Transcription regulation</keyword>
<dbReference type="InterPro" id="IPR044810">
    <property type="entry name" value="WRKY_plant"/>
</dbReference>
<dbReference type="Proteomes" id="UP000436088">
    <property type="component" value="Unassembled WGS sequence"/>
</dbReference>
<feature type="region of interest" description="Disordered" evidence="6">
    <location>
        <begin position="71"/>
        <end position="97"/>
    </location>
</feature>
<evidence type="ECO:0000313" key="9">
    <source>
        <dbReference type="Proteomes" id="UP000436088"/>
    </source>
</evidence>
<feature type="domain" description="WRKY" evidence="7">
    <location>
        <begin position="111"/>
        <end position="174"/>
    </location>
</feature>
<evidence type="ECO:0000256" key="3">
    <source>
        <dbReference type="ARBA" id="ARBA00023125"/>
    </source>
</evidence>
<keyword evidence="5" id="KW-0539">Nucleus</keyword>
<dbReference type="SMART" id="SM00774">
    <property type="entry name" value="WRKY"/>
    <property type="match status" value="1"/>
</dbReference>
<organism evidence="8 9">
    <name type="scientific">Hibiscus syriacus</name>
    <name type="common">Rose of Sharon</name>
    <dbReference type="NCBI Taxonomy" id="106335"/>
    <lineage>
        <taxon>Eukaryota</taxon>
        <taxon>Viridiplantae</taxon>
        <taxon>Streptophyta</taxon>
        <taxon>Embryophyta</taxon>
        <taxon>Tracheophyta</taxon>
        <taxon>Spermatophyta</taxon>
        <taxon>Magnoliopsida</taxon>
        <taxon>eudicotyledons</taxon>
        <taxon>Gunneridae</taxon>
        <taxon>Pentapetalae</taxon>
        <taxon>rosids</taxon>
        <taxon>malvids</taxon>
        <taxon>Malvales</taxon>
        <taxon>Malvaceae</taxon>
        <taxon>Malvoideae</taxon>
        <taxon>Hibiscus</taxon>
    </lineage>
</organism>
<evidence type="ECO:0000313" key="8">
    <source>
        <dbReference type="EMBL" id="KAE8686613.1"/>
    </source>
</evidence>
<dbReference type="OrthoDB" id="2021064at2759"/>
<dbReference type="InterPro" id="IPR036576">
    <property type="entry name" value="WRKY_dom_sf"/>
</dbReference>
<dbReference type="AlphaFoldDB" id="A0A6A2Z4T0"/>
<feature type="compositionally biased region" description="Basic and acidic residues" evidence="6">
    <location>
        <begin position="84"/>
        <end position="97"/>
    </location>
</feature>
<feature type="compositionally biased region" description="Polar residues" evidence="6">
    <location>
        <begin position="71"/>
        <end position="83"/>
    </location>
</feature>
<dbReference type="GO" id="GO:0005634">
    <property type="term" value="C:nucleus"/>
    <property type="evidence" value="ECO:0007669"/>
    <property type="project" value="UniProtKB-SubCell"/>
</dbReference>
<proteinExistence type="predicted"/>
<keyword evidence="4" id="KW-0804">Transcription</keyword>
<keyword evidence="9" id="KW-1185">Reference proteome</keyword>
<feature type="region of interest" description="Disordered" evidence="6">
    <location>
        <begin position="212"/>
        <end position="238"/>
    </location>
</feature>
<dbReference type="Pfam" id="PF03106">
    <property type="entry name" value="WRKY"/>
    <property type="match status" value="1"/>
</dbReference>
<evidence type="ECO:0000256" key="1">
    <source>
        <dbReference type="ARBA" id="ARBA00004123"/>
    </source>
</evidence>
<comment type="subcellular location">
    <subcellularLocation>
        <location evidence="1">Nucleus</location>
    </subcellularLocation>
</comment>
<dbReference type="GO" id="GO:0043565">
    <property type="term" value="F:sequence-specific DNA binding"/>
    <property type="evidence" value="ECO:0007669"/>
    <property type="project" value="InterPro"/>
</dbReference>
<gene>
    <name evidence="8" type="ORF">F3Y22_tig00111053pilonHSYRG00046</name>
</gene>
<evidence type="ECO:0000256" key="6">
    <source>
        <dbReference type="SAM" id="MobiDB-lite"/>
    </source>
</evidence>
<dbReference type="EMBL" id="VEPZ02001213">
    <property type="protein sequence ID" value="KAE8686613.1"/>
    <property type="molecule type" value="Genomic_DNA"/>
</dbReference>
<dbReference type="SUPFAM" id="SSF118290">
    <property type="entry name" value="WRKY DNA-binding domain"/>
    <property type="match status" value="1"/>
</dbReference>
<dbReference type="Gene3D" id="2.20.25.80">
    <property type="entry name" value="WRKY domain"/>
    <property type="match status" value="1"/>
</dbReference>
<evidence type="ECO:0000259" key="7">
    <source>
        <dbReference type="PROSITE" id="PS50811"/>
    </source>
</evidence>
<accession>A0A6A2Z4T0</accession>
<comment type="caution">
    <text evidence="8">The sequence shown here is derived from an EMBL/GenBank/DDBJ whole genome shotgun (WGS) entry which is preliminary data.</text>
</comment>
<dbReference type="PROSITE" id="PS50811">
    <property type="entry name" value="WRKY"/>
    <property type="match status" value="1"/>
</dbReference>
<protein>
    <submittedName>
        <fullName evidence="8">Detected protein of confused Function</fullName>
    </submittedName>
</protein>
<reference evidence="8" key="1">
    <citation type="submission" date="2019-09" db="EMBL/GenBank/DDBJ databases">
        <title>Draft genome information of white flower Hibiscus syriacus.</title>
        <authorList>
            <person name="Kim Y.-M."/>
        </authorList>
    </citation>
    <scope>NUCLEOTIDE SEQUENCE [LARGE SCALE GENOMIC DNA]</scope>
    <source>
        <strain evidence="8">YM2019G1</strain>
    </source>
</reference>
<dbReference type="GO" id="GO:0003700">
    <property type="term" value="F:DNA-binding transcription factor activity"/>
    <property type="evidence" value="ECO:0007669"/>
    <property type="project" value="InterPro"/>
</dbReference>
<evidence type="ECO:0000256" key="5">
    <source>
        <dbReference type="ARBA" id="ARBA00023242"/>
    </source>
</evidence>
<keyword evidence="3" id="KW-0238">DNA-binding</keyword>